<keyword evidence="4 8" id="KW-0472">Membrane</keyword>
<dbReference type="AlphaFoldDB" id="A0A5A7PZJ9"/>
<evidence type="ECO:0000256" key="7">
    <source>
        <dbReference type="SAM" id="MobiDB-lite"/>
    </source>
</evidence>
<keyword evidence="11" id="KW-1185">Reference proteome</keyword>
<feature type="transmembrane region" description="Helical" evidence="8">
    <location>
        <begin position="464"/>
        <end position="484"/>
    </location>
</feature>
<dbReference type="Proteomes" id="UP000325081">
    <property type="component" value="Unassembled WGS sequence"/>
</dbReference>
<dbReference type="EMBL" id="BKCP01005394">
    <property type="protein sequence ID" value="GER37547.1"/>
    <property type="molecule type" value="Genomic_DNA"/>
</dbReference>
<feature type="domain" description="Major facilitator superfamily (MFS) profile" evidence="9">
    <location>
        <begin position="43"/>
        <end position="489"/>
    </location>
</feature>
<feature type="transmembrane region" description="Helical" evidence="8">
    <location>
        <begin position="231"/>
        <end position="252"/>
    </location>
</feature>
<feature type="transmembrane region" description="Helical" evidence="8">
    <location>
        <begin position="312"/>
        <end position="332"/>
    </location>
</feature>
<evidence type="ECO:0000256" key="4">
    <source>
        <dbReference type="ARBA" id="ARBA00023136"/>
    </source>
</evidence>
<feature type="transmembrane region" description="Helical" evidence="8">
    <location>
        <begin position="344"/>
        <end position="366"/>
    </location>
</feature>
<dbReference type="PROSITE" id="PS50850">
    <property type="entry name" value="MFS"/>
    <property type="match status" value="1"/>
</dbReference>
<evidence type="ECO:0000256" key="8">
    <source>
        <dbReference type="SAM" id="Phobius"/>
    </source>
</evidence>
<evidence type="ECO:0000256" key="3">
    <source>
        <dbReference type="ARBA" id="ARBA00022989"/>
    </source>
</evidence>
<comment type="subcellular location">
    <subcellularLocation>
        <location evidence="1">Membrane</location>
        <topology evidence="1">Multi-pass membrane protein</topology>
    </subcellularLocation>
</comment>
<evidence type="ECO:0000313" key="11">
    <source>
        <dbReference type="Proteomes" id="UP000325081"/>
    </source>
</evidence>
<gene>
    <name evidence="10" type="ORF">STAS_13965</name>
</gene>
<dbReference type="SUPFAM" id="SSF103473">
    <property type="entry name" value="MFS general substrate transporter"/>
    <property type="match status" value="1"/>
</dbReference>
<sequence length="515" mass="56260">MTPQNPPTTPPLPAPAAAKHHPRPLNDAIEHYIGDINRTQIFHFALVSFAWFFDAQQNFITIFTDAFPKWSCTKPCHAETNLCRLPETSWSWDSPARTSTISQWSLQCAGPILRGLPASSFYLGCLIGGLGLATLADSRLGRKNMLVLSCLVMSIFGCLSAVSQNIWMYVGLRFASGLGRAPIGTCAFVLGSELVGRKWRGKVGIFGFLCFALGFLSLPIMAYLLRGSSWRFMYLCTCGPCVCYSVLVYFSAHESPRWLFIKGRKREFAETLKSLARSTKDLSVDCLEWTEESQEAHRFYSAVKILFEKKWAIHRLLISTVAGFGVGLAYYGMPLGLGSLPVNLYLSVGMNALSGLLSSAALLPMIGRMRRKVLMVGLCVLSGVCNVAGVVLVGPDAGWLKMGLELLSFFGAGMAFDVIFVYVLELFPTCVRNFAVSVLRAALLLGGFLGPVVVAVAANGEKGFVPYGVFGVTILVCGLFVVWLPETKGRVLCDAMEEEEEAGKRNESIVSSRLV</sequence>
<feature type="transmembrane region" description="Helical" evidence="8">
    <location>
        <begin position="145"/>
        <end position="162"/>
    </location>
</feature>
<comment type="similarity">
    <text evidence="5">Belongs to the major facilitator superfamily. Phosphate:H(+) symporter (TC 2.A.1.9) family.</text>
</comment>
<feature type="transmembrane region" description="Helical" evidence="8">
    <location>
        <begin position="373"/>
        <end position="394"/>
    </location>
</feature>
<feature type="transmembrane region" description="Helical" evidence="8">
    <location>
        <begin position="439"/>
        <end position="458"/>
    </location>
</feature>
<dbReference type="OrthoDB" id="5296287at2759"/>
<keyword evidence="3 8" id="KW-1133">Transmembrane helix</keyword>
<dbReference type="InterPro" id="IPR005828">
    <property type="entry name" value="MFS_sugar_transport-like"/>
</dbReference>
<evidence type="ECO:0000256" key="1">
    <source>
        <dbReference type="ARBA" id="ARBA00004141"/>
    </source>
</evidence>
<dbReference type="GO" id="GO:0016020">
    <property type="term" value="C:membrane"/>
    <property type="evidence" value="ECO:0007669"/>
    <property type="project" value="UniProtKB-SubCell"/>
</dbReference>
<comment type="catalytic activity">
    <reaction evidence="6">
        <text>phosphate(in) + H(+)(in) = phosphate(out) + H(+)(out)</text>
        <dbReference type="Rhea" id="RHEA:29939"/>
        <dbReference type="ChEBI" id="CHEBI:15378"/>
        <dbReference type="ChEBI" id="CHEBI:43474"/>
    </reaction>
    <physiologicalReaction direction="right-to-left" evidence="6">
        <dbReference type="Rhea" id="RHEA:29941"/>
    </physiologicalReaction>
</comment>
<feature type="transmembrane region" description="Helical" evidence="8">
    <location>
        <begin position="203"/>
        <end position="225"/>
    </location>
</feature>
<organism evidence="10 11">
    <name type="scientific">Striga asiatica</name>
    <name type="common">Asiatic witchweed</name>
    <name type="synonym">Buchnera asiatica</name>
    <dbReference type="NCBI Taxonomy" id="4170"/>
    <lineage>
        <taxon>Eukaryota</taxon>
        <taxon>Viridiplantae</taxon>
        <taxon>Streptophyta</taxon>
        <taxon>Embryophyta</taxon>
        <taxon>Tracheophyta</taxon>
        <taxon>Spermatophyta</taxon>
        <taxon>Magnoliopsida</taxon>
        <taxon>eudicotyledons</taxon>
        <taxon>Gunneridae</taxon>
        <taxon>Pentapetalae</taxon>
        <taxon>asterids</taxon>
        <taxon>lamiids</taxon>
        <taxon>Lamiales</taxon>
        <taxon>Orobanchaceae</taxon>
        <taxon>Buchnereae</taxon>
        <taxon>Striga</taxon>
    </lineage>
</organism>
<dbReference type="InterPro" id="IPR020846">
    <property type="entry name" value="MFS_dom"/>
</dbReference>
<feature type="region of interest" description="Disordered" evidence="7">
    <location>
        <begin position="1"/>
        <end position="22"/>
    </location>
</feature>
<feature type="transmembrane region" description="Helical" evidence="8">
    <location>
        <begin position="406"/>
        <end position="427"/>
    </location>
</feature>
<accession>A0A5A7PZJ9</accession>
<feature type="compositionally biased region" description="Pro residues" evidence="7">
    <location>
        <begin position="1"/>
        <end position="14"/>
    </location>
</feature>
<reference evidence="11" key="1">
    <citation type="journal article" date="2019" name="Curr. Biol.">
        <title>Genome Sequence of Striga asiatica Provides Insight into the Evolution of Plant Parasitism.</title>
        <authorList>
            <person name="Yoshida S."/>
            <person name="Kim S."/>
            <person name="Wafula E.K."/>
            <person name="Tanskanen J."/>
            <person name="Kim Y.M."/>
            <person name="Honaas L."/>
            <person name="Yang Z."/>
            <person name="Spallek T."/>
            <person name="Conn C.E."/>
            <person name="Ichihashi Y."/>
            <person name="Cheong K."/>
            <person name="Cui S."/>
            <person name="Der J.P."/>
            <person name="Gundlach H."/>
            <person name="Jiao Y."/>
            <person name="Hori C."/>
            <person name="Ishida J.K."/>
            <person name="Kasahara H."/>
            <person name="Kiba T."/>
            <person name="Kim M.S."/>
            <person name="Koo N."/>
            <person name="Laohavisit A."/>
            <person name="Lee Y.H."/>
            <person name="Lumba S."/>
            <person name="McCourt P."/>
            <person name="Mortimer J.C."/>
            <person name="Mutuku J.M."/>
            <person name="Nomura T."/>
            <person name="Sasaki-Sekimoto Y."/>
            <person name="Seto Y."/>
            <person name="Wang Y."/>
            <person name="Wakatake T."/>
            <person name="Sakakibara H."/>
            <person name="Demura T."/>
            <person name="Yamaguchi S."/>
            <person name="Yoneyama K."/>
            <person name="Manabe R.I."/>
            <person name="Nelson D.C."/>
            <person name="Schulman A.H."/>
            <person name="Timko M.P."/>
            <person name="dePamphilis C.W."/>
            <person name="Choi D."/>
            <person name="Shirasu K."/>
        </authorList>
    </citation>
    <scope>NUCLEOTIDE SEQUENCE [LARGE SCALE GENOMIC DNA]</scope>
    <source>
        <strain evidence="11">cv. UVA1</strain>
    </source>
</reference>
<feature type="transmembrane region" description="Helical" evidence="8">
    <location>
        <begin position="112"/>
        <end position="133"/>
    </location>
</feature>
<evidence type="ECO:0000259" key="9">
    <source>
        <dbReference type="PROSITE" id="PS50850"/>
    </source>
</evidence>
<evidence type="ECO:0000256" key="5">
    <source>
        <dbReference type="ARBA" id="ARBA00044504"/>
    </source>
</evidence>
<dbReference type="Gene3D" id="1.20.1250.20">
    <property type="entry name" value="MFS general substrate transporter like domains"/>
    <property type="match status" value="1"/>
</dbReference>
<proteinExistence type="inferred from homology"/>
<dbReference type="InterPro" id="IPR036259">
    <property type="entry name" value="MFS_trans_sf"/>
</dbReference>
<name>A0A5A7PZJ9_STRAF</name>
<feature type="transmembrane region" description="Helical" evidence="8">
    <location>
        <begin position="168"/>
        <end position="191"/>
    </location>
</feature>
<dbReference type="PANTHER" id="PTHR24064">
    <property type="entry name" value="SOLUTE CARRIER FAMILY 22 MEMBER"/>
    <property type="match status" value="1"/>
</dbReference>
<comment type="caution">
    <text evidence="10">The sequence shown here is derived from an EMBL/GenBank/DDBJ whole genome shotgun (WGS) entry which is preliminary data.</text>
</comment>
<evidence type="ECO:0000313" key="10">
    <source>
        <dbReference type="EMBL" id="GER37547.1"/>
    </source>
</evidence>
<evidence type="ECO:0000256" key="6">
    <source>
        <dbReference type="ARBA" id="ARBA00049011"/>
    </source>
</evidence>
<keyword evidence="2 8" id="KW-0812">Transmembrane</keyword>
<evidence type="ECO:0000256" key="2">
    <source>
        <dbReference type="ARBA" id="ARBA00022692"/>
    </source>
</evidence>
<protein>
    <submittedName>
        <fullName evidence="10">Organic cation transporter-related family protein</fullName>
    </submittedName>
</protein>
<dbReference type="GO" id="GO:0022857">
    <property type="term" value="F:transmembrane transporter activity"/>
    <property type="evidence" value="ECO:0007669"/>
    <property type="project" value="InterPro"/>
</dbReference>
<dbReference type="Pfam" id="PF00083">
    <property type="entry name" value="Sugar_tr"/>
    <property type="match status" value="1"/>
</dbReference>